<comment type="function">
    <text evidence="3">PPIases accelerate the folding of proteins. It catalyzes the cis-trans isomerization of proline imidic peptide bonds in oligopeptides.</text>
</comment>
<sequence>MKNPFKYFSLILILVFSLACESEDKSKKSNAKSQATKEKPKGVEESDLPEVKLPQDGTEKIDVSHIETITQEELIPYLTKFERTNKESMARITTEFGDIEIQLYAGPRLHRLNFVRLAKLGYFNTTCFHRVADNFVVQGGNSDRTSTSQMREKIGNYLIPNEFKRIHRHKYGALAAAKFSEQNVSNASSPFEFYIVTKEDGAHHLDEDHTVFGRVVSGMEVVEKIASVEVNGSEWPISDICMEVEVYRP</sequence>
<evidence type="ECO:0000313" key="6">
    <source>
        <dbReference type="EMBL" id="NGZ90887.1"/>
    </source>
</evidence>
<dbReference type="PROSITE" id="PS50072">
    <property type="entry name" value="CSA_PPIASE_2"/>
    <property type="match status" value="1"/>
</dbReference>
<dbReference type="CDD" id="cd00317">
    <property type="entry name" value="cyclophilin"/>
    <property type="match status" value="1"/>
</dbReference>
<dbReference type="Gene3D" id="2.40.100.10">
    <property type="entry name" value="Cyclophilin-like"/>
    <property type="match status" value="1"/>
</dbReference>
<feature type="domain" description="PPIase cyclophilin-type" evidence="5">
    <location>
        <begin position="97"/>
        <end position="242"/>
    </location>
</feature>
<evidence type="ECO:0000256" key="1">
    <source>
        <dbReference type="ARBA" id="ARBA00023110"/>
    </source>
</evidence>
<feature type="compositionally biased region" description="Basic and acidic residues" evidence="4">
    <location>
        <begin position="35"/>
        <end position="44"/>
    </location>
</feature>
<dbReference type="InterPro" id="IPR044666">
    <property type="entry name" value="Cyclophilin_A-like"/>
</dbReference>
<comment type="similarity">
    <text evidence="3">Belongs to the cyclophilin-type PPIase family.</text>
</comment>
<dbReference type="Pfam" id="PF00160">
    <property type="entry name" value="Pro_isomerase"/>
    <property type="match status" value="1"/>
</dbReference>
<keyword evidence="2 3" id="KW-0413">Isomerase</keyword>
<evidence type="ECO:0000259" key="5">
    <source>
        <dbReference type="PROSITE" id="PS50072"/>
    </source>
</evidence>
<comment type="caution">
    <text evidence="6">The sequence shown here is derived from an EMBL/GenBank/DDBJ whole genome shotgun (WGS) entry which is preliminary data.</text>
</comment>
<dbReference type="PANTHER" id="PTHR45625">
    <property type="entry name" value="PEPTIDYL-PROLYL CIS-TRANS ISOMERASE-RELATED"/>
    <property type="match status" value="1"/>
</dbReference>
<accession>A0A967AEL8</accession>
<dbReference type="EMBL" id="JAANAS010000116">
    <property type="protein sequence ID" value="NGZ90887.1"/>
    <property type="molecule type" value="Genomic_DNA"/>
</dbReference>
<keyword evidence="7" id="KW-1185">Reference proteome</keyword>
<dbReference type="InterPro" id="IPR002130">
    <property type="entry name" value="Cyclophilin-type_PPIase_dom"/>
</dbReference>
<dbReference type="Proteomes" id="UP000643701">
    <property type="component" value="Unassembled WGS sequence"/>
</dbReference>
<protein>
    <recommendedName>
        <fullName evidence="3">Peptidyl-prolyl cis-trans isomerase</fullName>
        <shortName evidence="3">PPIase</shortName>
        <ecNumber evidence="3">5.2.1.8</ecNumber>
    </recommendedName>
</protein>
<dbReference type="AlphaFoldDB" id="A0A967AEL8"/>
<dbReference type="PROSITE" id="PS51257">
    <property type="entry name" value="PROKAR_LIPOPROTEIN"/>
    <property type="match status" value="1"/>
</dbReference>
<dbReference type="InterPro" id="IPR029000">
    <property type="entry name" value="Cyclophilin-like_dom_sf"/>
</dbReference>
<evidence type="ECO:0000256" key="3">
    <source>
        <dbReference type="RuleBase" id="RU363019"/>
    </source>
</evidence>
<gene>
    <name evidence="6" type="ORF">G7034_11570</name>
</gene>
<dbReference type="GO" id="GO:0003755">
    <property type="term" value="F:peptidyl-prolyl cis-trans isomerase activity"/>
    <property type="evidence" value="ECO:0007669"/>
    <property type="project" value="UniProtKB-UniRule"/>
</dbReference>
<keyword evidence="1 3" id="KW-0697">Rotamase</keyword>
<feature type="region of interest" description="Disordered" evidence="4">
    <location>
        <begin position="23"/>
        <end position="51"/>
    </location>
</feature>
<comment type="catalytic activity">
    <reaction evidence="3">
        <text>[protein]-peptidylproline (omega=180) = [protein]-peptidylproline (omega=0)</text>
        <dbReference type="Rhea" id="RHEA:16237"/>
        <dbReference type="Rhea" id="RHEA-COMP:10747"/>
        <dbReference type="Rhea" id="RHEA-COMP:10748"/>
        <dbReference type="ChEBI" id="CHEBI:83833"/>
        <dbReference type="ChEBI" id="CHEBI:83834"/>
        <dbReference type="EC" id="5.2.1.8"/>
    </reaction>
</comment>
<evidence type="ECO:0000313" key="7">
    <source>
        <dbReference type="Proteomes" id="UP000643701"/>
    </source>
</evidence>
<dbReference type="RefSeq" id="WP_166401116.1">
    <property type="nucleotide sequence ID" value="NZ_JAANAS010000116.1"/>
</dbReference>
<organism evidence="6 7">
    <name type="scientific">Psychroflexus maritimus</name>
    <dbReference type="NCBI Taxonomy" id="2714865"/>
    <lineage>
        <taxon>Bacteria</taxon>
        <taxon>Pseudomonadati</taxon>
        <taxon>Bacteroidota</taxon>
        <taxon>Flavobacteriia</taxon>
        <taxon>Flavobacteriales</taxon>
        <taxon>Flavobacteriaceae</taxon>
        <taxon>Psychroflexus</taxon>
    </lineage>
</organism>
<evidence type="ECO:0000256" key="4">
    <source>
        <dbReference type="SAM" id="MobiDB-lite"/>
    </source>
</evidence>
<proteinExistence type="inferred from homology"/>
<name>A0A967AEL8_9FLAO</name>
<dbReference type="PRINTS" id="PR00153">
    <property type="entry name" value="CSAPPISMRASE"/>
</dbReference>
<dbReference type="EC" id="5.2.1.8" evidence="3"/>
<dbReference type="PANTHER" id="PTHR45625:SF4">
    <property type="entry name" value="PEPTIDYLPROLYL ISOMERASE DOMAIN AND WD REPEAT-CONTAINING PROTEIN 1"/>
    <property type="match status" value="1"/>
</dbReference>
<dbReference type="SUPFAM" id="SSF50891">
    <property type="entry name" value="Cyclophilin-like"/>
    <property type="match status" value="1"/>
</dbReference>
<evidence type="ECO:0000256" key="2">
    <source>
        <dbReference type="ARBA" id="ARBA00023235"/>
    </source>
</evidence>
<reference evidence="6" key="1">
    <citation type="submission" date="2020-03" db="EMBL/GenBank/DDBJ databases">
        <title>Psychroflexus Maritimus sp. nov., isolate from marine sediment.</title>
        <authorList>
            <person name="Zhong Y.-L."/>
        </authorList>
    </citation>
    <scope>NUCLEOTIDE SEQUENCE</scope>
    <source>
        <strain evidence="6">C1</strain>
    </source>
</reference>